<dbReference type="AlphaFoldDB" id="X1HUW8"/>
<protein>
    <recommendedName>
        <fullName evidence="3">VCBS repeat-containing protein</fullName>
    </recommendedName>
</protein>
<feature type="non-terminal residue" evidence="2">
    <location>
        <position position="272"/>
    </location>
</feature>
<keyword evidence="1" id="KW-0732">Signal</keyword>
<evidence type="ECO:0000313" key="2">
    <source>
        <dbReference type="EMBL" id="GAH73946.1"/>
    </source>
</evidence>
<comment type="caution">
    <text evidence="2">The sequence shown here is derived from an EMBL/GenBank/DDBJ whole genome shotgun (WGS) entry which is preliminary data.</text>
</comment>
<dbReference type="EMBL" id="BARU01026085">
    <property type="protein sequence ID" value="GAH73946.1"/>
    <property type="molecule type" value="Genomic_DNA"/>
</dbReference>
<dbReference type="Pfam" id="PF13517">
    <property type="entry name" value="FG-GAP_3"/>
    <property type="match status" value="1"/>
</dbReference>
<gene>
    <name evidence="2" type="ORF">S03H2_41949</name>
</gene>
<organism evidence="2">
    <name type="scientific">marine sediment metagenome</name>
    <dbReference type="NCBI Taxonomy" id="412755"/>
    <lineage>
        <taxon>unclassified sequences</taxon>
        <taxon>metagenomes</taxon>
        <taxon>ecological metagenomes</taxon>
    </lineage>
</organism>
<evidence type="ECO:0008006" key="3">
    <source>
        <dbReference type="Google" id="ProtNLM"/>
    </source>
</evidence>
<name>X1HUW8_9ZZZZ</name>
<reference evidence="2" key="1">
    <citation type="journal article" date="2014" name="Front. Microbiol.">
        <title>High frequency of phylogenetically diverse reductive dehalogenase-homologous genes in deep subseafloor sedimentary metagenomes.</title>
        <authorList>
            <person name="Kawai M."/>
            <person name="Futagami T."/>
            <person name="Toyoda A."/>
            <person name="Takaki Y."/>
            <person name="Nishi S."/>
            <person name="Hori S."/>
            <person name="Arai W."/>
            <person name="Tsubouchi T."/>
            <person name="Morono Y."/>
            <person name="Uchiyama I."/>
            <person name="Ito T."/>
            <person name="Fujiyama A."/>
            <person name="Inagaki F."/>
            <person name="Takami H."/>
        </authorList>
    </citation>
    <scope>NUCLEOTIDE SEQUENCE</scope>
    <source>
        <strain evidence="2">Expedition CK06-06</strain>
    </source>
</reference>
<feature type="non-terminal residue" evidence="2">
    <location>
        <position position="1"/>
    </location>
</feature>
<evidence type="ECO:0000256" key="1">
    <source>
        <dbReference type="ARBA" id="ARBA00022729"/>
    </source>
</evidence>
<dbReference type="InterPro" id="IPR013517">
    <property type="entry name" value="FG-GAP"/>
</dbReference>
<accession>X1HUW8</accession>
<sequence>DIDGDGKNEVLVGVTGRQNDNIFVYDYVGGDGIQRRTSSMNLKKVFSMKLESSSIPGFAAGDLDGDGSDEIIYNNKYVLKFTRDSENQLHCTVLATLVDKGSASLIGAFQPEGEDITDATRIIPQNLFIGLNDNEIIESGKNYKIWVKINSPWKEAKNVLVRLESETENIKIINDEFQIPVMEAGETYDNRTTSFLITPDGITEPTDFSLRVEISTETGYQVLQSFKFARSADEANFFLSAVPKLVITSDTLAFISETDIYKDIGISYDYFD</sequence>
<dbReference type="SUPFAM" id="SSF69318">
    <property type="entry name" value="Integrin alpha N-terminal domain"/>
    <property type="match status" value="1"/>
</dbReference>
<proteinExistence type="predicted"/>
<dbReference type="InterPro" id="IPR028994">
    <property type="entry name" value="Integrin_alpha_N"/>
</dbReference>